<keyword evidence="2" id="KW-0677">Repeat</keyword>
<organism evidence="5 6">
    <name type="scientific">Vigna radiata var. radiata</name>
    <name type="common">Mung bean</name>
    <name type="synonym">Phaseolus aureus</name>
    <dbReference type="NCBI Taxonomy" id="3916"/>
    <lineage>
        <taxon>Eukaryota</taxon>
        <taxon>Viridiplantae</taxon>
        <taxon>Streptophyta</taxon>
        <taxon>Embryophyta</taxon>
        <taxon>Tracheophyta</taxon>
        <taxon>Spermatophyta</taxon>
        <taxon>Magnoliopsida</taxon>
        <taxon>eudicotyledons</taxon>
        <taxon>Gunneridae</taxon>
        <taxon>Pentapetalae</taxon>
        <taxon>rosids</taxon>
        <taxon>fabids</taxon>
        <taxon>Fabales</taxon>
        <taxon>Fabaceae</taxon>
        <taxon>Papilionoideae</taxon>
        <taxon>50 kb inversion clade</taxon>
        <taxon>NPAAA clade</taxon>
        <taxon>indigoferoid/millettioid clade</taxon>
        <taxon>Phaseoleae</taxon>
        <taxon>Vigna</taxon>
    </lineage>
</organism>
<dbReference type="PANTHER" id="PTHR24166">
    <property type="entry name" value="ROLLING PEBBLES, ISOFORM B"/>
    <property type="match status" value="1"/>
</dbReference>
<feature type="repeat" description="ANK" evidence="4">
    <location>
        <begin position="44"/>
        <end position="76"/>
    </location>
</feature>
<reference evidence="5" key="1">
    <citation type="journal article" date="2014" name="Nat. Commun.">
        <title>Genome sequence of mungbean and insights into evolution within Vigna species.</title>
        <authorList>
            <person name="Kang Y.J."/>
            <person name="Kim S.K."/>
            <person name="Kim M.Y."/>
            <person name="Lestari P."/>
            <person name="Kim K.H."/>
            <person name="Ha B.K."/>
            <person name="Jun T.H."/>
            <person name="Hwang W.J."/>
            <person name="Lee T."/>
            <person name="Lee J."/>
            <person name="Shim S."/>
            <person name="Yoon M.Y."/>
            <person name="Jang Y.E."/>
            <person name="Han K.S."/>
            <person name="Taeprayoon P."/>
            <person name="Yoon N."/>
            <person name="Somta P."/>
            <person name="Tanya P."/>
            <person name="Kim K.S."/>
            <person name="Gwag J.G."/>
            <person name="Moon J.K."/>
            <person name="Lee Y.H."/>
            <person name="Park B.S."/>
            <person name="Bombarely A."/>
            <person name="Doyle J.J."/>
            <person name="Jackson S.A."/>
            <person name="Schafleitner R."/>
            <person name="Srinives P."/>
            <person name="Varshney R.K."/>
            <person name="Lee S.H."/>
        </authorList>
    </citation>
    <scope>NUCLEOTIDE SEQUENCE [LARGE SCALE GENOMIC DNA]</scope>
    <source>
        <strain evidence="5">cv. VC1973A</strain>
    </source>
</reference>
<dbReference type="SMART" id="SM00248">
    <property type="entry name" value="ANK"/>
    <property type="match status" value="2"/>
</dbReference>
<protein>
    <submittedName>
        <fullName evidence="6">E3 ubiquitin-protein ligase XBAT33-like isoform X4</fullName>
    </submittedName>
</protein>
<keyword evidence="3 4" id="KW-0040">ANK repeat</keyword>
<dbReference type="GO" id="GO:0005886">
    <property type="term" value="C:plasma membrane"/>
    <property type="evidence" value="ECO:0007669"/>
    <property type="project" value="UniProtKB-SubCell"/>
</dbReference>
<dbReference type="RefSeq" id="XP_022634563.1">
    <property type="nucleotide sequence ID" value="XM_022778842.1"/>
</dbReference>
<name>A0A3Q0ERX4_VIGRR</name>
<comment type="subcellular location">
    <subcellularLocation>
        <location evidence="1">Cell membrane</location>
        <topology evidence="1">Peripheral membrane protein</topology>
        <orientation evidence="1">Cytoplasmic side</orientation>
    </subcellularLocation>
</comment>
<dbReference type="GeneID" id="106768727"/>
<evidence type="ECO:0000256" key="1">
    <source>
        <dbReference type="ARBA" id="ARBA00004413"/>
    </source>
</evidence>
<evidence type="ECO:0000256" key="3">
    <source>
        <dbReference type="ARBA" id="ARBA00023043"/>
    </source>
</evidence>
<evidence type="ECO:0000256" key="4">
    <source>
        <dbReference type="PROSITE-ProRule" id="PRU00023"/>
    </source>
</evidence>
<dbReference type="Proteomes" id="UP000087766">
    <property type="component" value="Chromosome 1"/>
</dbReference>
<dbReference type="InterPro" id="IPR036770">
    <property type="entry name" value="Ankyrin_rpt-contain_sf"/>
</dbReference>
<dbReference type="Pfam" id="PF12796">
    <property type="entry name" value="Ank_2"/>
    <property type="match status" value="1"/>
</dbReference>
<proteinExistence type="predicted"/>
<evidence type="ECO:0000313" key="6">
    <source>
        <dbReference type="RefSeq" id="XP_022634563.1"/>
    </source>
</evidence>
<evidence type="ECO:0000256" key="2">
    <source>
        <dbReference type="ARBA" id="ARBA00022737"/>
    </source>
</evidence>
<dbReference type="InterPro" id="IPR002110">
    <property type="entry name" value="Ankyrin_rpt"/>
</dbReference>
<keyword evidence="5" id="KW-1185">Reference proteome</keyword>
<dbReference type="SUPFAM" id="SSF48403">
    <property type="entry name" value="Ankyrin repeat"/>
    <property type="match status" value="1"/>
</dbReference>
<dbReference type="PANTHER" id="PTHR24166:SF48">
    <property type="entry name" value="PROTEIN VAPYRIN"/>
    <property type="match status" value="1"/>
</dbReference>
<gene>
    <name evidence="6" type="primary">LOC106768727</name>
</gene>
<accession>A0A3Q0ERX4</accession>
<dbReference type="InterPro" id="IPR050889">
    <property type="entry name" value="Dendritic_Spine_Reg/Scaffold"/>
</dbReference>
<evidence type="ECO:0000313" key="5">
    <source>
        <dbReference type="Proteomes" id="UP000087766"/>
    </source>
</evidence>
<dbReference type="Gene3D" id="1.25.40.20">
    <property type="entry name" value="Ankyrin repeat-containing domain"/>
    <property type="match status" value="1"/>
</dbReference>
<dbReference type="AlphaFoldDB" id="A0A3Q0ERX4"/>
<dbReference type="PROSITE" id="PS50297">
    <property type="entry name" value="ANK_REP_REGION"/>
    <property type="match status" value="1"/>
</dbReference>
<dbReference type="PROSITE" id="PS50088">
    <property type="entry name" value="ANK_REPEAT"/>
    <property type="match status" value="1"/>
</dbReference>
<reference evidence="6" key="2">
    <citation type="submission" date="2025-08" db="UniProtKB">
        <authorList>
            <consortium name="RefSeq"/>
        </authorList>
    </citation>
    <scope>IDENTIFICATION</scope>
    <source>
        <tissue evidence="6">Leaf</tissue>
    </source>
</reference>
<sequence>MGNSFGCSVSGERLVSAARDGDLVEAKMLLECNPGLAKYSTFGGLNSPLHFAASKGHNEIVALLLENGADVSSRNYCGQTTLMQACRYGHWEVVQTLLLFRCNMTILTIGYESRLSQWEDSSTLCSNQWTCKMHQTCCCRFCSKCSF</sequence>